<proteinExistence type="predicted"/>
<dbReference type="PANTHER" id="PTHR48228:SF2">
    <property type="entry name" value="E-CINNAMOYL-COA:R-PHENYLLACTATE COA TRANSFERASE LARGE SUBUNIT"/>
    <property type="match status" value="1"/>
</dbReference>
<dbReference type="SUPFAM" id="SSF89796">
    <property type="entry name" value="CoA-transferase family III (CaiB/BaiF)"/>
    <property type="match status" value="1"/>
</dbReference>
<protein>
    <submittedName>
        <fullName evidence="1">Crotonobetainyl-CoA:carnitine CoA-transferase CaiB-like acyl-CoA transferase</fullName>
    </submittedName>
</protein>
<accession>A0A2A9HFP6</accession>
<sequence length="399" mass="43089">MAGPLEGIRVVEMGVWVAGPSCAAILADWGAEVVKLEPPEGDPFRGLGAAFGMAMNPPFELDNRGKRSVAVNLETPEGRAIAGALIDRADVFVTNMRPRALERLGMTYEELSARNPGLIYCQVTGYGPDSPEANRAAYDVGAFWSRAGVVAGLTPEGAEPPLQRGGMGDHMTGSSAAGAVAAALFARTRTGRGQRVAVSLARIGVYMMGWDTNTQLRLQPPPTPPHDRRHAPNPLINPYRDAEGRWFYLLLLQGDRHWPDLLRALGNPPELAEDPRFADIPGRRDNAPALVAALDRIFATKPLAEWGPIFDAHDVWWAPILNVAEVVKDPVVRAAGAFVELESPDGVVEQVNTPADFYGTPARPHGWAPELGQHTEEVLLELGYDWEQIAALKDAGAIL</sequence>
<dbReference type="Proteomes" id="UP000223071">
    <property type="component" value="Unassembled WGS sequence"/>
</dbReference>
<dbReference type="EMBL" id="PDJQ01000001">
    <property type="protein sequence ID" value="PFG73961.1"/>
    <property type="molecule type" value="Genomic_DNA"/>
</dbReference>
<dbReference type="InterPro" id="IPR050509">
    <property type="entry name" value="CoA-transferase_III"/>
</dbReference>
<name>A0A2A9HFP6_TEPT2</name>
<keyword evidence="1" id="KW-0808">Transferase</keyword>
<dbReference type="PANTHER" id="PTHR48228">
    <property type="entry name" value="SUCCINYL-COA--D-CITRAMALATE COA-TRANSFERASE"/>
    <property type="match status" value="1"/>
</dbReference>
<comment type="caution">
    <text evidence="1">The sequence shown here is derived from an EMBL/GenBank/DDBJ whole genome shotgun (WGS) entry which is preliminary data.</text>
</comment>
<evidence type="ECO:0000313" key="1">
    <source>
        <dbReference type="EMBL" id="PFG73961.1"/>
    </source>
</evidence>
<reference evidence="1 2" key="1">
    <citation type="submission" date="2017-09" db="EMBL/GenBank/DDBJ databases">
        <title>Sequencing the genomes of two abundant thermophiles in Great Basin hot springs: Thermocrinis jamiesonii and novel Chloroflexi Thermoflexus hugenholtzii.</title>
        <authorList>
            <person name="Hedlund B."/>
        </authorList>
    </citation>
    <scope>NUCLEOTIDE SEQUENCE [LARGE SCALE GENOMIC DNA]</scope>
    <source>
        <strain evidence="1 2">G233</strain>
    </source>
</reference>
<dbReference type="Gene3D" id="3.40.50.10540">
    <property type="entry name" value="Crotonobetainyl-coa:carnitine coa-transferase, domain 1"/>
    <property type="match status" value="1"/>
</dbReference>
<dbReference type="GO" id="GO:0016740">
    <property type="term" value="F:transferase activity"/>
    <property type="evidence" value="ECO:0007669"/>
    <property type="project" value="UniProtKB-KW"/>
</dbReference>
<dbReference type="InterPro" id="IPR003673">
    <property type="entry name" value="CoA-Trfase_fam_III"/>
</dbReference>
<dbReference type="InterPro" id="IPR023606">
    <property type="entry name" value="CoA-Trfase_III_dom_1_sf"/>
</dbReference>
<gene>
    <name evidence="1" type="ORF">A9A59_1167</name>
</gene>
<dbReference type="InterPro" id="IPR044855">
    <property type="entry name" value="CoA-Trfase_III_dom3_sf"/>
</dbReference>
<keyword evidence="2" id="KW-1185">Reference proteome</keyword>
<organism evidence="1 2">
    <name type="scientific">Tepidiforma thermophila (strain KCTC 52669 / CGMCC 1.13589 / G233)</name>
    <dbReference type="NCBI Taxonomy" id="2761530"/>
    <lineage>
        <taxon>Bacteria</taxon>
        <taxon>Bacillati</taxon>
        <taxon>Chloroflexota</taxon>
        <taxon>Tepidiformia</taxon>
        <taxon>Tepidiformales</taxon>
        <taxon>Tepidiformaceae</taxon>
        <taxon>Tepidiforma</taxon>
    </lineage>
</organism>
<dbReference type="RefSeq" id="WP_098503384.1">
    <property type="nucleotide sequence ID" value="NZ_PDJQ01000001.1"/>
</dbReference>
<evidence type="ECO:0000313" key="2">
    <source>
        <dbReference type="Proteomes" id="UP000223071"/>
    </source>
</evidence>
<dbReference type="AlphaFoldDB" id="A0A2A9HFP6"/>
<dbReference type="Pfam" id="PF02515">
    <property type="entry name" value="CoA_transf_3"/>
    <property type="match status" value="1"/>
</dbReference>
<dbReference type="Gene3D" id="3.30.1540.10">
    <property type="entry name" value="formyl-coa transferase, domain 3"/>
    <property type="match status" value="1"/>
</dbReference>